<name>A0AAD6SJA4_9AGAR</name>
<evidence type="ECO:0000256" key="1">
    <source>
        <dbReference type="SAM" id="MobiDB-lite"/>
    </source>
</evidence>
<feature type="region of interest" description="Disordered" evidence="1">
    <location>
        <begin position="1"/>
        <end position="34"/>
    </location>
</feature>
<protein>
    <submittedName>
        <fullName evidence="2">Uncharacterized protein</fullName>
    </submittedName>
</protein>
<dbReference type="AlphaFoldDB" id="A0AAD6SJA4"/>
<dbReference type="Proteomes" id="UP001218188">
    <property type="component" value="Unassembled WGS sequence"/>
</dbReference>
<evidence type="ECO:0000313" key="3">
    <source>
        <dbReference type="Proteomes" id="UP001218188"/>
    </source>
</evidence>
<organism evidence="2 3">
    <name type="scientific">Mycena alexandri</name>
    <dbReference type="NCBI Taxonomy" id="1745969"/>
    <lineage>
        <taxon>Eukaryota</taxon>
        <taxon>Fungi</taxon>
        <taxon>Dikarya</taxon>
        <taxon>Basidiomycota</taxon>
        <taxon>Agaricomycotina</taxon>
        <taxon>Agaricomycetes</taxon>
        <taxon>Agaricomycetidae</taxon>
        <taxon>Agaricales</taxon>
        <taxon>Marasmiineae</taxon>
        <taxon>Mycenaceae</taxon>
        <taxon>Mycena</taxon>
    </lineage>
</organism>
<proteinExistence type="predicted"/>
<sequence>MRAKERRVEAKARRATVEEVADEPTTAVQEEPGPLPNVEEYEYWAFSASVSDDEPKTWKQAQNSPFSEEWRTAYQAELDSIKLHGIYELVPRETVPAGRKIIRSRPIFKIKRG</sequence>
<feature type="compositionally biased region" description="Basic and acidic residues" evidence="1">
    <location>
        <begin position="1"/>
        <end position="17"/>
    </location>
</feature>
<dbReference type="EMBL" id="JARJCM010000106">
    <property type="protein sequence ID" value="KAJ7029041.1"/>
    <property type="molecule type" value="Genomic_DNA"/>
</dbReference>
<gene>
    <name evidence="2" type="ORF">C8F04DRAFT_1188141</name>
</gene>
<keyword evidence="3" id="KW-1185">Reference proteome</keyword>
<accession>A0AAD6SJA4</accession>
<evidence type="ECO:0000313" key="2">
    <source>
        <dbReference type="EMBL" id="KAJ7029041.1"/>
    </source>
</evidence>
<comment type="caution">
    <text evidence="2">The sequence shown here is derived from an EMBL/GenBank/DDBJ whole genome shotgun (WGS) entry which is preliminary data.</text>
</comment>
<reference evidence="2" key="1">
    <citation type="submission" date="2023-03" db="EMBL/GenBank/DDBJ databases">
        <title>Massive genome expansion in bonnet fungi (Mycena s.s.) driven by repeated elements and novel gene families across ecological guilds.</title>
        <authorList>
            <consortium name="Lawrence Berkeley National Laboratory"/>
            <person name="Harder C.B."/>
            <person name="Miyauchi S."/>
            <person name="Viragh M."/>
            <person name="Kuo A."/>
            <person name="Thoen E."/>
            <person name="Andreopoulos B."/>
            <person name="Lu D."/>
            <person name="Skrede I."/>
            <person name="Drula E."/>
            <person name="Henrissat B."/>
            <person name="Morin E."/>
            <person name="Kohler A."/>
            <person name="Barry K."/>
            <person name="LaButti K."/>
            <person name="Morin E."/>
            <person name="Salamov A."/>
            <person name="Lipzen A."/>
            <person name="Mereny Z."/>
            <person name="Hegedus B."/>
            <person name="Baldrian P."/>
            <person name="Stursova M."/>
            <person name="Weitz H."/>
            <person name="Taylor A."/>
            <person name="Grigoriev I.V."/>
            <person name="Nagy L.G."/>
            <person name="Martin F."/>
            <person name="Kauserud H."/>
        </authorList>
    </citation>
    <scope>NUCLEOTIDE SEQUENCE</scope>
    <source>
        <strain evidence="2">CBHHK200</strain>
    </source>
</reference>